<dbReference type="InterPro" id="IPR013780">
    <property type="entry name" value="Glyco_hydro_b"/>
</dbReference>
<name>F4QCJ1_CACFS</name>
<dbReference type="EMBL" id="GL883029">
    <property type="protein sequence ID" value="EGG14419.1"/>
    <property type="molecule type" value="Genomic_DNA"/>
</dbReference>
<proteinExistence type="predicted"/>
<sequence>MMSFAYYDSTLGQYAFESSVSFAGSCVSNATISTVVIFGVSEPVSSVYVDGIPSTAYTYTAEYQSLSINNLVQSITSTNLITWN</sequence>
<dbReference type="KEGG" id="dfa:DFA_12191"/>
<organism evidence="1 2">
    <name type="scientific">Cavenderia fasciculata</name>
    <name type="common">Slime mold</name>
    <name type="synonym">Dictyostelium fasciculatum</name>
    <dbReference type="NCBI Taxonomy" id="261658"/>
    <lineage>
        <taxon>Eukaryota</taxon>
        <taxon>Amoebozoa</taxon>
        <taxon>Evosea</taxon>
        <taxon>Eumycetozoa</taxon>
        <taxon>Dictyostelia</taxon>
        <taxon>Acytosteliales</taxon>
        <taxon>Cavenderiaceae</taxon>
        <taxon>Cavenderia</taxon>
    </lineage>
</organism>
<dbReference type="GeneID" id="14866353"/>
<dbReference type="AlphaFoldDB" id="F4QCJ1"/>
<gene>
    <name evidence="1" type="ORF">DFA_12191</name>
</gene>
<reference evidence="2" key="1">
    <citation type="journal article" date="2011" name="Genome Res.">
        <title>Phylogeny-wide analysis of social amoeba genomes highlights ancient origins for complex intercellular communication.</title>
        <authorList>
            <person name="Heidel A.J."/>
            <person name="Lawal H.M."/>
            <person name="Felder M."/>
            <person name="Schilde C."/>
            <person name="Helps N.R."/>
            <person name="Tunggal B."/>
            <person name="Rivero F."/>
            <person name="John U."/>
            <person name="Schleicher M."/>
            <person name="Eichinger L."/>
            <person name="Platzer M."/>
            <person name="Noegel A.A."/>
            <person name="Schaap P."/>
            <person name="Gloeckner G."/>
        </authorList>
    </citation>
    <scope>NUCLEOTIDE SEQUENCE [LARGE SCALE GENOMIC DNA]</scope>
    <source>
        <strain evidence="2">SH3</strain>
    </source>
</reference>
<evidence type="ECO:0000313" key="2">
    <source>
        <dbReference type="Proteomes" id="UP000007797"/>
    </source>
</evidence>
<accession>F4QCJ1</accession>
<keyword evidence="2" id="KW-1185">Reference proteome</keyword>
<dbReference type="RefSeq" id="XP_004353828.1">
    <property type="nucleotide sequence ID" value="XM_004353776.1"/>
</dbReference>
<evidence type="ECO:0000313" key="1">
    <source>
        <dbReference type="EMBL" id="EGG14419.1"/>
    </source>
</evidence>
<dbReference type="Proteomes" id="UP000007797">
    <property type="component" value="Unassembled WGS sequence"/>
</dbReference>
<evidence type="ECO:0008006" key="3">
    <source>
        <dbReference type="Google" id="ProtNLM"/>
    </source>
</evidence>
<dbReference type="Gene3D" id="2.60.40.1180">
    <property type="entry name" value="Golgi alpha-mannosidase II"/>
    <property type="match status" value="1"/>
</dbReference>
<protein>
    <recommendedName>
        <fullName evidence="3">Carbohydrate binding domain-containing protein</fullName>
    </recommendedName>
</protein>